<reference evidence="2 3" key="2">
    <citation type="submission" date="2020-03" db="EMBL/GenBank/DDBJ databases">
        <title>Kangsaoukella pontilimi gen. nov., sp. nov., a new member of the family Rhodobacteraceae isolated from a tidal mudflat.</title>
        <authorList>
            <person name="Kim I.S."/>
        </authorList>
    </citation>
    <scope>NUCLEOTIDE SEQUENCE [LARGE SCALE GENOMIC DNA]</scope>
    <source>
        <strain evidence="2 3">GH1-50</strain>
    </source>
</reference>
<dbReference type="InterPro" id="IPR008869">
    <property type="entry name" value="MlaC/ttg2D"/>
</dbReference>
<comment type="caution">
    <text evidence="2">The sequence shown here is derived from an EMBL/GenBank/DDBJ whole genome shotgun (WGS) entry which is preliminary data.</text>
</comment>
<name>A0A7C9N2P5_9RHOB</name>
<protein>
    <submittedName>
        <fullName evidence="2">ABC transporter substrate-binding protein</fullName>
    </submittedName>
</protein>
<accession>A0A7C9N2P5</accession>
<keyword evidence="1" id="KW-0732">Signal</keyword>
<sequence length="202" mass="21923">MTSNLSRRAVLMGGFASALLFALPIRPAAALTTAQARSLIDGAVRDINAVINSGKSEAAMYRDFETIFKRYADVPTISRSALGPPAREASSSQLNRFSDAFTGYLARKYGKRFREFIGGEVTVTDARQVKSFQEVQAVANLRGQAPFRVSFMVSDRSGSDKFFDLLVEGISLLKSERAEVGAMLDASGGNIDRLIQRLETAG</sequence>
<dbReference type="AlphaFoldDB" id="A0A7C9N2P5"/>
<organism evidence="2 3">
    <name type="scientific">Kangsaoukella pontilimi</name>
    <dbReference type="NCBI Taxonomy" id="2691042"/>
    <lineage>
        <taxon>Bacteria</taxon>
        <taxon>Pseudomonadati</taxon>
        <taxon>Pseudomonadota</taxon>
        <taxon>Alphaproteobacteria</taxon>
        <taxon>Rhodobacterales</taxon>
        <taxon>Paracoccaceae</taxon>
        <taxon>Kangsaoukella</taxon>
    </lineage>
</organism>
<dbReference type="InterPro" id="IPR042245">
    <property type="entry name" value="Tgt2/MlaC_sf"/>
</dbReference>
<proteinExistence type="predicted"/>
<dbReference type="PANTHER" id="PTHR36573">
    <property type="entry name" value="INTERMEMBRANE PHOSPHOLIPID TRANSPORT SYSTEM BINDING PROTEIN MLAC"/>
    <property type="match status" value="1"/>
</dbReference>
<evidence type="ECO:0000313" key="2">
    <source>
        <dbReference type="EMBL" id="MXQ09498.1"/>
    </source>
</evidence>
<feature type="signal peptide" evidence="1">
    <location>
        <begin position="1"/>
        <end position="22"/>
    </location>
</feature>
<dbReference type="PANTHER" id="PTHR36573:SF1">
    <property type="entry name" value="INTERMEMBRANE PHOSPHOLIPID TRANSPORT SYSTEM BINDING PROTEIN MLAC"/>
    <property type="match status" value="1"/>
</dbReference>
<dbReference type="Pfam" id="PF05494">
    <property type="entry name" value="MlaC"/>
    <property type="match status" value="1"/>
</dbReference>
<dbReference type="Proteomes" id="UP000480350">
    <property type="component" value="Unassembled WGS sequence"/>
</dbReference>
<gene>
    <name evidence="2" type="ORF">GQ651_16755</name>
</gene>
<evidence type="ECO:0000313" key="3">
    <source>
        <dbReference type="Proteomes" id="UP000480350"/>
    </source>
</evidence>
<keyword evidence="3" id="KW-1185">Reference proteome</keyword>
<dbReference type="PROSITE" id="PS51318">
    <property type="entry name" value="TAT"/>
    <property type="match status" value="1"/>
</dbReference>
<dbReference type="EMBL" id="WUPT01000003">
    <property type="protein sequence ID" value="MXQ09498.1"/>
    <property type="molecule type" value="Genomic_DNA"/>
</dbReference>
<feature type="chain" id="PRO_5028865803" evidence="1">
    <location>
        <begin position="23"/>
        <end position="202"/>
    </location>
</feature>
<dbReference type="InterPro" id="IPR006311">
    <property type="entry name" value="TAT_signal"/>
</dbReference>
<reference evidence="2 3" key="1">
    <citation type="submission" date="2019-12" db="EMBL/GenBank/DDBJ databases">
        <authorList>
            <person name="Lee S.D."/>
        </authorList>
    </citation>
    <scope>NUCLEOTIDE SEQUENCE [LARGE SCALE GENOMIC DNA]</scope>
    <source>
        <strain evidence="2 3">GH1-50</strain>
    </source>
</reference>
<dbReference type="RefSeq" id="WP_160765418.1">
    <property type="nucleotide sequence ID" value="NZ_WUPT01000003.1"/>
</dbReference>
<evidence type="ECO:0000256" key="1">
    <source>
        <dbReference type="SAM" id="SignalP"/>
    </source>
</evidence>
<dbReference type="Gene3D" id="3.10.450.710">
    <property type="entry name" value="Tgt2/MlaC"/>
    <property type="match status" value="1"/>
</dbReference>